<keyword evidence="3" id="KW-0804">Transcription</keyword>
<dbReference type="SMART" id="SM00345">
    <property type="entry name" value="HTH_GNTR"/>
    <property type="match status" value="1"/>
</dbReference>
<feature type="domain" description="HTH gntR-type" evidence="4">
    <location>
        <begin position="6"/>
        <end position="74"/>
    </location>
</feature>
<reference evidence="5 6" key="1">
    <citation type="journal article" date="2015" name="Int. J. Syst. Evol. Microbiol.">
        <title>Youhaiella tibetensis gen. nov., sp. nov., isolated from subsurface sediment.</title>
        <authorList>
            <person name="Wang Y.X."/>
            <person name="Huang F.Q."/>
            <person name="Nogi Y."/>
            <person name="Pang S.J."/>
            <person name="Wang P.K."/>
            <person name="Lv J."/>
        </authorList>
    </citation>
    <scope>NUCLEOTIDE SEQUENCE [LARGE SCALE GENOMIC DNA]</scope>
    <source>
        <strain evidence="6">fig4</strain>
    </source>
</reference>
<proteinExistence type="predicted"/>
<dbReference type="InterPro" id="IPR028082">
    <property type="entry name" value="Peripla_BP_I"/>
</dbReference>
<dbReference type="InterPro" id="IPR036388">
    <property type="entry name" value="WH-like_DNA-bd_sf"/>
</dbReference>
<dbReference type="OrthoDB" id="7810322at2"/>
<dbReference type="Gene3D" id="1.10.10.10">
    <property type="entry name" value="Winged helix-like DNA-binding domain superfamily/Winged helix DNA-binding domain"/>
    <property type="match status" value="1"/>
</dbReference>
<sequence>MNMDLSPRHLQLREMLFRRWKTNGAKVGDKIESQNEIIKFCDFSLITVIKTLKDLEAEGVIRRQVGKGSFLVKTPWTEAHHRIGFFYNRDIVGGGIFNNEFYTKLVVTFEKRVVSDGHEFIMGSFTNETMPVEMWDRLDGVVLTGLTTDTRLDDLERTSSQIAVIDMTLKGLNYNTYRLDFAPAFAEMFDRFGNEPRRYLYLNSTIASSEQVARLEAFKAACAAAPVPQELKVISVNQETGAEDTRALHDAIEQFKPDFVCGYMHLSWHARIQQWSDKPVKVYPFGLDVDRAGFVVNSGDWMGEALTSLYAHLDDRQLPPQVYNFPATFRP</sequence>
<dbReference type="Proteomes" id="UP000321062">
    <property type="component" value="Chromosome"/>
</dbReference>
<dbReference type="EMBL" id="CP041690">
    <property type="protein sequence ID" value="QEE20302.1"/>
    <property type="molecule type" value="Genomic_DNA"/>
</dbReference>
<evidence type="ECO:0000256" key="2">
    <source>
        <dbReference type="ARBA" id="ARBA00023125"/>
    </source>
</evidence>
<keyword evidence="2" id="KW-0238">DNA-binding</keyword>
<organism evidence="5 6">
    <name type="scientific">Paradevosia tibetensis</name>
    <dbReference type="NCBI Taxonomy" id="1447062"/>
    <lineage>
        <taxon>Bacteria</taxon>
        <taxon>Pseudomonadati</taxon>
        <taxon>Pseudomonadota</taxon>
        <taxon>Alphaproteobacteria</taxon>
        <taxon>Hyphomicrobiales</taxon>
        <taxon>Devosiaceae</taxon>
        <taxon>Paradevosia</taxon>
    </lineage>
</organism>
<evidence type="ECO:0000313" key="6">
    <source>
        <dbReference type="Proteomes" id="UP000321062"/>
    </source>
</evidence>
<dbReference type="SUPFAM" id="SSF53822">
    <property type="entry name" value="Periplasmic binding protein-like I"/>
    <property type="match status" value="1"/>
</dbReference>
<dbReference type="SUPFAM" id="SSF46785">
    <property type="entry name" value="Winged helix' DNA-binding domain"/>
    <property type="match status" value="1"/>
</dbReference>
<name>A0A5B9DMT7_9HYPH</name>
<evidence type="ECO:0000256" key="3">
    <source>
        <dbReference type="ARBA" id="ARBA00023163"/>
    </source>
</evidence>
<dbReference type="AlphaFoldDB" id="A0A5B9DMT7"/>
<dbReference type="GO" id="GO:0003677">
    <property type="term" value="F:DNA binding"/>
    <property type="evidence" value="ECO:0007669"/>
    <property type="project" value="UniProtKB-KW"/>
</dbReference>
<dbReference type="InterPro" id="IPR036390">
    <property type="entry name" value="WH_DNA-bd_sf"/>
</dbReference>
<accession>A0A5B9DMT7</accession>
<gene>
    <name evidence="5" type="ORF">FNA67_09000</name>
</gene>
<dbReference type="Gene3D" id="3.40.50.2300">
    <property type="match status" value="2"/>
</dbReference>
<dbReference type="PROSITE" id="PS50949">
    <property type="entry name" value="HTH_GNTR"/>
    <property type="match status" value="1"/>
</dbReference>
<evidence type="ECO:0000256" key="1">
    <source>
        <dbReference type="ARBA" id="ARBA00023015"/>
    </source>
</evidence>
<keyword evidence="6" id="KW-1185">Reference proteome</keyword>
<dbReference type="InterPro" id="IPR000524">
    <property type="entry name" value="Tscrpt_reg_HTH_GntR"/>
</dbReference>
<evidence type="ECO:0000313" key="5">
    <source>
        <dbReference type="EMBL" id="QEE20302.1"/>
    </source>
</evidence>
<dbReference type="GO" id="GO:0003700">
    <property type="term" value="F:DNA-binding transcription factor activity"/>
    <property type="evidence" value="ECO:0007669"/>
    <property type="project" value="InterPro"/>
</dbReference>
<evidence type="ECO:0000259" key="4">
    <source>
        <dbReference type="PROSITE" id="PS50949"/>
    </source>
</evidence>
<keyword evidence="1" id="KW-0805">Transcription regulation</keyword>
<protein>
    <recommendedName>
        <fullName evidence="4">HTH gntR-type domain-containing protein</fullName>
    </recommendedName>
</protein>
<dbReference type="KEGG" id="yti:FNA67_09000"/>